<organism evidence="4 5">
    <name type="scientific">Pseudonocardia dioxanivorans (strain ATCC 55486 / DSM 44775 / JCM 13855 / CB1190)</name>
    <dbReference type="NCBI Taxonomy" id="675635"/>
    <lineage>
        <taxon>Bacteria</taxon>
        <taxon>Bacillati</taxon>
        <taxon>Actinomycetota</taxon>
        <taxon>Actinomycetes</taxon>
        <taxon>Pseudonocardiales</taxon>
        <taxon>Pseudonocardiaceae</taxon>
        <taxon>Pseudonocardia</taxon>
    </lineage>
</organism>
<evidence type="ECO:0000256" key="3">
    <source>
        <dbReference type="SAM" id="MobiDB-lite"/>
    </source>
</evidence>
<dbReference type="InterPro" id="IPR020904">
    <property type="entry name" value="Sc_DH/Rdtase_CS"/>
</dbReference>
<comment type="similarity">
    <text evidence="1">Belongs to the short-chain dehydrogenases/reductases (SDR) family.</text>
</comment>
<dbReference type="GO" id="GO:0016491">
    <property type="term" value="F:oxidoreductase activity"/>
    <property type="evidence" value="ECO:0007669"/>
    <property type="project" value="UniProtKB-KW"/>
</dbReference>
<protein>
    <submittedName>
        <fullName evidence="4">Short-chain dehydrogenase/reductase SDR</fullName>
    </submittedName>
</protein>
<dbReference type="eggNOG" id="COG0300">
    <property type="taxonomic scope" value="Bacteria"/>
</dbReference>
<feature type="compositionally biased region" description="Low complexity" evidence="3">
    <location>
        <begin position="289"/>
        <end position="302"/>
    </location>
</feature>
<dbReference type="Gene3D" id="3.40.50.720">
    <property type="entry name" value="NAD(P)-binding Rossmann-like Domain"/>
    <property type="match status" value="1"/>
</dbReference>
<feature type="region of interest" description="Disordered" evidence="3">
    <location>
        <begin position="227"/>
        <end position="329"/>
    </location>
</feature>
<dbReference type="InterPro" id="IPR036291">
    <property type="entry name" value="NAD(P)-bd_dom_sf"/>
</dbReference>
<dbReference type="HOGENOM" id="CLU_844328_0_0_11"/>
<evidence type="ECO:0000313" key="5">
    <source>
        <dbReference type="Proteomes" id="UP000007809"/>
    </source>
</evidence>
<keyword evidence="5" id="KW-1185">Reference proteome</keyword>
<dbReference type="PANTHER" id="PTHR44196">
    <property type="entry name" value="DEHYDROGENASE/REDUCTASE SDR FAMILY MEMBER 7B"/>
    <property type="match status" value="1"/>
</dbReference>
<dbReference type="GO" id="GO:0016020">
    <property type="term" value="C:membrane"/>
    <property type="evidence" value="ECO:0007669"/>
    <property type="project" value="TreeGrafter"/>
</dbReference>
<dbReference type="EMBL" id="CP002593">
    <property type="protein sequence ID" value="AEA26394.1"/>
    <property type="molecule type" value="Genomic_DNA"/>
</dbReference>
<dbReference type="PRINTS" id="PR00081">
    <property type="entry name" value="GDHRDH"/>
</dbReference>
<reference evidence="4 5" key="1">
    <citation type="journal article" date="2011" name="J. Bacteriol.">
        <title>Genome sequence of the 1,4-dioxane-degrading Pseudonocardia dioxanivorans strain CB1190.</title>
        <authorList>
            <person name="Sales C.M."/>
            <person name="Mahendra S."/>
            <person name="Grostern A."/>
            <person name="Parales R.E."/>
            <person name="Goodwin L.A."/>
            <person name="Woyke T."/>
            <person name="Nolan M."/>
            <person name="Lapidus A."/>
            <person name="Chertkov O."/>
            <person name="Ovchinnikova G."/>
            <person name="Sczyrba A."/>
            <person name="Alvarez-Cohen L."/>
        </authorList>
    </citation>
    <scope>NUCLEOTIDE SEQUENCE [LARGE SCALE GENOMIC DNA]</scope>
    <source>
        <strain evidence="5">ATCC 55486 / DSM 44775 / JCM 13855 / CB1190</strain>
    </source>
</reference>
<accession>F4CUT0</accession>
<evidence type="ECO:0000313" key="4">
    <source>
        <dbReference type="EMBL" id="AEA26394.1"/>
    </source>
</evidence>
<dbReference type="Proteomes" id="UP000007809">
    <property type="component" value="Chromosome"/>
</dbReference>
<feature type="region of interest" description="Disordered" evidence="3">
    <location>
        <begin position="1"/>
        <end position="27"/>
    </location>
</feature>
<dbReference type="AlphaFoldDB" id="F4CUT0"/>
<dbReference type="Pfam" id="PF00106">
    <property type="entry name" value="adh_short"/>
    <property type="match status" value="1"/>
</dbReference>
<dbReference type="PROSITE" id="PS00061">
    <property type="entry name" value="ADH_SHORT"/>
    <property type="match status" value="1"/>
</dbReference>
<proteinExistence type="inferred from homology"/>
<dbReference type="STRING" id="675635.Psed_4232"/>
<evidence type="ECO:0000256" key="1">
    <source>
        <dbReference type="ARBA" id="ARBA00006484"/>
    </source>
</evidence>
<dbReference type="KEGG" id="pdx:Psed_4232"/>
<dbReference type="SUPFAM" id="SSF51735">
    <property type="entry name" value="NAD(P)-binding Rossmann-fold domains"/>
    <property type="match status" value="1"/>
</dbReference>
<gene>
    <name evidence="4" type="ordered locus">Psed_4232</name>
</gene>
<keyword evidence="2" id="KW-0560">Oxidoreductase</keyword>
<evidence type="ECO:0000256" key="2">
    <source>
        <dbReference type="ARBA" id="ARBA00023002"/>
    </source>
</evidence>
<dbReference type="InterPro" id="IPR002347">
    <property type="entry name" value="SDR_fam"/>
</dbReference>
<dbReference type="PANTHER" id="PTHR44196:SF1">
    <property type="entry name" value="DEHYDROGENASE_REDUCTASE SDR FAMILY MEMBER 7B"/>
    <property type="match status" value="1"/>
</dbReference>
<sequence length="329" mass="35132">MLRVTAVPGRHGPGPAQRALPPVMGDLVDPTCRRAPRRHADRRPAAHDGRTPGADLVEVLRPRVTVPVHVQFGAFLDVPLADVRRVLDVDLMGYVHGCRAVLPHMLERGHGVIVNVSSVLGVIALPYGAAYSMAKFGVRALGVSLRQELRTSGASGVRVATVLPAAIDTPIWRDAGNCTGTRLRLSPPTYTPERVARIVVDQLRVPRRGVVAGGCSRDCCWCSTRCGPRAPSGCSPRRSGTTCRAPTSRPPRARARSMHLPTARGRCTAAGTGTDGNGAGARPGRRPRWPSGSRSPSGRGPAVATAERAPDPRPSCPRPAPRREWRRSP</sequence>
<name>F4CUT0_PSEUX</name>